<dbReference type="EMBL" id="CADCWC010000312">
    <property type="protein sequence ID" value="CAA9543650.1"/>
    <property type="molecule type" value="Genomic_DNA"/>
</dbReference>
<feature type="compositionally biased region" description="Basic residues" evidence="1">
    <location>
        <begin position="1"/>
        <end position="14"/>
    </location>
</feature>
<feature type="compositionally biased region" description="Low complexity" evidence="1">
    <location>
        <begin position="70"/>
        <end position="85"/>
    </location>
</feature>
<name>A0A6J4UB92_9ACTN</name>
<sequence length="129" mass="14231">RDRHRDRARRRGRGTHQGDDRRTGRAFSHRGGRHAGVDDAVHPLRPPRRGRPRDHRQAALGSGSPRQPVADAGGARPRASRGAARAVDRGCGDPRRARAQAPHGDDLRGPRRRRDDPESRRPPRGAAAL</sequence>
<gene>
    <name evidence="2" type="ORF">AVDCRST_MAG79-2076</name>
</gene>
<feature type="compositionally biased region" description="Basic and acidic residues" evidence="1">
    <location>
        <begin position="103"/>
        <end position="121"/>
    </location>
</feature>
<feature type="non-terminal residue" evidence="2">
    <location>
        <position position="1"/>
    </location>
</feature>
<accession>A0A6J4UB92</accession>
<feature type="compositionally biased region" description="Basic residues" evidence="1">
    <location>
        <begin position="45"/>
        <end position="54"/>
    </location>
</feature>
<organism evidence="2">
    <name type="scientific">uncultured Thermoleophilia bacterium</name>
    <dbReference type="NCBI Taxonomy" id="1497501"/>
    <lineage>
        <taxon>Bacteria</taxon>
        <taxon>Bacillati</taxon>
        <taxon>Actinomycetota</taxon>
        <taxon>Thermoleophilia</taxon>
        <taxon>environmental samples</taxon>
    </lineage>
</organism>
<feature type="region of interest" description="Disordered" evidence="1">
    <location>
        <begin position="1"/>
        <end position="129"/>
    </location>
</feature>
<reference evidence="2" key="1">
    <citation type="submission" date="2020-02" db="EMBL/GenBank/DDBJ databases">
        <authorList>
            <person name="Meier V. D."/>
        </authorList>
    </citation>
    <scope>NUCLEOTIDE SEQUENCE</scope>
    <source>
        <strain evidence="2">AVDCRST_MAG79</strain>
    </source>
</reference>
<evidence type="ECO:0000313" key="2">
    <source>
        <dbReference type="EMBL" id="CAA9543650.1"/>
    </source>
</evidence>
<feature type="non-terminal residue" evidence="2">
    <location>
        <position position="129"/>
    </location>
</feature>
<evidence type="ECO:0000256" key="1">
    <source>
        <dbReference type="SAM" id="MobiDB-lite"/>
    </source>
</evidence>
<feature type="compositionally biased region" description="Basic and acidic residues" evidence="1">
    <location>
        <begin position="86"/>
        <end position="96"/>
    </location>
</feature>
<protein>
    <submittedName>
        <fullName evidence="2">FIG017823: ATPase, MoxR family</fullName>
    </submittedName>
</protein>
<proteinExistence type="predicted"/>
<dbReference type="AlphaFoldDB" id="A0A6J4UB92"/>